<dbReference type="Proteomes" id="UP001596287">
    <property type="component" value="Unassembled WGS sequence"/>
</dbReference>
<organism evidence="1 2">
    <name type="scientific">Flavobacterium qiangtangense</name>
    <dbReference type="NCBI Taxonomy" id="1442595"/>
    <lineage>
        <taxon>Bacteria</taxon>
        <taxon>Pseudomonadati</taxon>
        <taxon>Bacteroidota</taxon>
        <taxon>Flavobacteriia</taxon>
        <taxon>Flavobacteriales</taxon>
        <taxon>Flavobacteriaceae</taxon>
        <taxon>Flavobacterium</taxon>
    </lineage>
</organism>
<proteinExistence type="predicted"/>
<dbReference type="EMBL" id="JBHSQB010000003">
    <property type="protein sequence ID" value="MFC6095231.1"/>
    <property type="molecule type" value="Genomic_DNA"/>
</dbReference>
<sequence length="55" mass="6204">MAINKTAKNLYVTLYKSYDSKAKKVEETAEKVEIVATKENLKLLCNKKIVITGTK</sequence>
<accession>A0ABW1PJT2</accession>
<gene>
    <name evidence="1" type="ORF">ACFPVY_01110</name>
</gene>
<keyword evidence="2" id="KW-1185">Reference proteome</keyword>
<protein>
    <submittedName>
        <fullName evidence="1">Uncharacterized protein</fullName>
    </submittedName>
</protein>
<comment type="caution">
    <text evidence="1">The sequence shown here is derived from an EMBL/GenBank/DDBJ whole genome shotgun (WGS) entry which is preliminary data.</text>
</comment>
<evidence type="ECO:0000313" key="2">
    <source>
        <dbReference type="Proteomes" id="UP001596287"/>
    </source>
</evidence>
<dbReference type="RefSeq" id="WP_379789841.1">
    <property type="nucleotide sequence ID" value="NZ_JBHSQB010000003.1"/>
</dbReference>
<evidence type="ECO:0000313" key="1">
    <source>
        <dbReference type="EMBL" id="MFC6095231.1"/>
    </source>
</evidence>
<reference evidence="2" key="1">
    <citation type="journal article" date="2019" name="Int. J. Syst. Evol. Microbiol.">
        <title>The Global Catalogue of Microorganisms (GCM) 10K type strain sequencing project: providing services to taxonomists for standard genome sequencing and annotation.</title>
        <authorList>
            <consortium name="The Broad Institute Genomics Platform"/>
            <consortium name="The Broad Institute Genome Sequencing Center for Infectious Disease"/>
            <person name="Wu L."/>
            <person name="Ma J."/>
        </authorList>
    </citation>
    <scope>NUCLEOTIDE SEQUENCE [LARGE SCALE GENOMIC DNA]</scope>
    <source>
        <strain evidence="2">CCUG 49679</strain>
    </source>
</reference>
<name>A0ABW1PJT2_9FLAO</name>